<dbReference type="GO" id="GO:0010557">
    <property type="term" value="P:positive regulation of macromolecule biosynthetic process"/>
    <property type="evidence" value="ECO:0007669"/>
    <property type="project" value="UniProtKB-ARBA"/>
</dbReference>
<dbReference type="AlphaFoldDB" id="A0A316U8T8"/>
<dbReference type="OrthoDB" id="1923159at2759"/>
<organism evidence="16 17">
    <name type="scientific">Pseudomicrostroma glucosiphilum</name>
    <dbReference type="NCBI Taxonomy" id="1684307"/>
    <lineage>
        <taxon>Eukaryota</taxon>
        <taxon>Fungi</taxon>
        <taxon>Dikarya</taxon>
        <taxon>Basidiomycota</taxon>
        <taxon>Ustilaginomycotina</taxon>
        <taxon>Exobasidiomycetes</taxon>
        <taxon>Microstromatales</taxon>
        <taxon>Microstromatales incertae sedis</taxon>
        <taxon>Pseudomicrostroma</taxon>
    </lineage>
</organism>
<evidence type="ECO:0000256" key="9">
    <source>
        <dbReference type="ARBA" id="ARBA00023163"/>
    </source>
</evidence>
<evidence type="ECO:0000256" key="5">
    <source>
        <dbReference type="ARBA" id="ARBA00022833"/>
    </source>
</evidence>
<evidence type="ECO:0000256" key="7">
    <source>
        <dbReference type="ARBA" id="ARBA00023015"/>
    </source>
</evidence>
<dbReference type="InterPro" id="IPR003954">
    <property type="entry name" value="RRM_euk-type"/>
</dbReference>
<dbReference type="InterPro" id="IPR012677">
    <property type="entry name" value="Nucleotide-bd_a/b_plait_sf"/>
</dbReference>
<feature type="coiled-coil region" evidence="13">
    <location>
        <begin position="60"/>
        <end position="98"/>
    </location>
</feature>
<dbReference type="InterPro" id="IPR035979">
    <property type="entry name" value="RBD_domain_sf"/>
</dbReference>
<evidence type="ECO:0008006" key="18">
    <source>
        <dbReference type="Google" id="ProtNLM"/>
    </source>
</evidence>
<dbReference type="Pfam" id="PF14570">
    <property type="entry name" value="zf-RING_4"/>
    <property type="match status" value="1"/>
</dbReference>
<dbReference type="GO" id="GO:0016071">
    <property type="term" value="P:mRNA metabolic process"/>
    <property type="evidence" value="ECO:0007669"/>
    <property type="project" value="UniProtKB-ARBA"/>
</dbReference>
<keyword evidence="3" id="KW-0479">Metal-binding</keyword>
<evidence type="ECO:0000256" key="2">
    <source>
        <dbReference type="ARBA" id="ARBA00022491"/>
    </source>
</evidence>
<dbReference type="Proteomes" id="UP000245942">
    <property type="component" value="Unassembled WGS sequence"/>
</dbReference>
<keyword evidence="17" id="KW-1185">Reference proteome</keyword>
<dbReference type="PANTHER" id="PTHR12603">
    <property type="entry name" value="CCR4-NOT TRANSCRIPTION COMPLEX RELATED"/>
    <property type="match status" value="1"/>
</dbReference>
<dbReference type="CDD" id="cd12438">
    <property type="entry name" value="RRM_CNOT4"/>
    <property type="match status" value="1"/>
</dbReference>
<evidence type="ECO:0000256" key="13">
    <source>
        <dbReference type="SAM" id="Coils"/>
    </source>
</evidence>
<dbReference type="InterPro" id="IPR039780">
    <property type="entry name" value="Mot2"/>
</dbReference>
<dbReference type="Gene3D" id="3.30.70.330">
    <property type="match status" value="1"/>
</dbReference>
<keyword evidence="5" id="KW-0862">Zinc</keyword>
<dbReference type="GO" id="GO:0008270">
    <property type="term" value="F:zinc ion binding"/>
    <property type="evidence" value="ECO:0007669"/>
    <property type="project" value="UniProtKB-KW"/>
</dbReference>
<accession>A0A316U8T8</accession>
<sequence length="228" mass="25978">MECPLCLEEIDLSDANFKPCPCGYQICRFCWHHIKQNLNGRCPACRRKYSDQSIEFKPMSSEEIKRLTQAKKQKEKEKKELENMNRKHLANMRVVQKNLVYVVGLSSKLAKEELIPTLRSNEYFGQYGRISKILISKRTTASKLVMGTSESNIGVYVTYHRKEDAARAIVAIDGSKGTDGKILRASYGTTKYCTTYLRNLPCTNPACTYLHEPGEEADSFTKEDLSTL</sequence>
<reference evidence="16 17" key="1">
    <citation type="journal article" date="2018" name="Mol. Biol. Evol.">
        <title>Broad Genomic Sampling Reveals a Smut Pathogenic Ancestry of the Fungal Clade Ustilaginomycotina.</title>
        <authorList>
            <person name="Kijpornyongpan T."/>
            <person name="Mondo S.J."/>
            <person name="Barry K."/>
            <person name="Sandor L."/>
            <person name="Lee J."/>
            <person name="Lipzen A."/>
            <person name="Pangilinan J."/>
            <person name="LaButti K."/>
            <person name="Hainaut M."/>
            <person name="Henrissat B."/>
            <person name="Grigoriev I.V."/>
            <person name="Spatafora J.W."/>
            <person name="Aime M.C."/>
        </authorList>
    </citation>
    <scope>NUCLEOTIDE SEQUENCE [LARGE SCALE GENOMIC DNA]</scope>
    <source>
        <strain evidence="16 17">MCA 4718</strain>
    </source>
</reference>
<dbReference type="InterPro" id="IPR039515">
    <property type="entry name" value="NOT4_mRING-HC-C4C4"/>
</dbReference>
<feature type="domain" description="RING-type" evidence="14">
    <location>
        <begin position="3"/>
        <end position="46"/>
    </location>
</feature>
<dbReference type="SUPFAM" id="SSF54928">
    <property type="entry name" value="RNA-binding domain, RBD"/>
    <property type="match status" value="1"/>
</dbReference>
<evidence type="ECO:0000256" key="4">
    <source>
        <dbReference type="ARBA" id="ARBA00022771"/>
    </source>
</evidence>
<evidence type="ECO:0000256" key="3">
    <source>
        <dbReference type="ARBA" id="ARBA00022723"/>
    </source>
</evidence>
<evidence type="ECO:0000256" key="11">
    <source>
        <dbReference type="PROSITE-ProRule" id="PRU00175"/>
    </source>
</evidence>
<dbReference type="FunFam" id="3.30.70.330:FF:000257">
    <property type="entry name" value="CCR4-NOT core complex subunit Not4"/>
    <property type="match status" value="1"/>
</dbReference>
<dbReference type="PROSITE" id="PS50102">
    <property type="entry name" value="RRM"/>
    <property type="match status" value="1"/>
</dbReference>
<dbReference type="GO" id="GO:0061630">
    <property type="term" value="F:ubiquitin protein ligase activity"/>
    <property type="evidence" value="ECO:0007669"/>
    <property type="project" value="UniProtKB-ARBA"/>
</dbReference>
<evidence type="ECO:0000256" key="10">
    <source>
        <dbReference type="ARBA" id="ARBA00023242"/>
    </source>
</evidence>
<dbReference type="SMART" id="SM00361">
    <property type="entry name" value="RRM_1"/>
    <property type="match status" value="1"/>
</dbReference>
<dbReference type="GO" id="GO:0016567">
    <property type="term" value="P:protein ubiquitination"/>
    <property type="evidence" value="ECO:0007669"/>
    <property type="project" value="TreeGrafter"/>
</dbReference>
<keyword evidence="2" id="KW-0678">Repressor</keyword>
<dbReference type="PANTHER" id="PTHR12603:SF0">
    <property type="entry name" value="CCR4-NOT TRANSCRIPTION COMPLEX SUBUNIT 4"/>
    <property type="match status" value="1"/>
</dbReference>
<evidence type="ECO:0000256" key="1">
    <source>
        <dbReference type="ARBA" id="ARBA00004123"/>
    </source>
</evidence>
<dbReference type="InterPro" id="IPR001841">
    <property type="entry name" value="Znf_RING"/>
</dbReference>
<evidence type="ECO:0000256" key="8">
    <source>
        <dbReference type="ARBA" id="ARBA00023054"/>
    </source>
</evidence>
<keyword evidence="10" id="KW-0539">Nucleus</keyword>
<evidence type="ECO:0000313" key="17">
    <source>
        <dbReference type="Proteomes" id="UP000245942"/>
    </source>
</evidence>
<gene>
    <name evidence="16" type="ORF">BCV69DRAFT_286855</name>
</gene>
<dbReference type="InterPro" id="IPR000504">
    <property type="entry name" value="RRM_dom"/>
</dbReference>
<dbReference type="Gene3D" id="3.30.40.10">
    <property type="entry name" value="Zinc/RING finger domain, C3HC4 (zinc finger)"/>
    <property type="match status" value="1"/>
</dbReference>
<evidence type="ECO:0000259" key="14">
    <source>
        <dbReference type="PROSITE" id="PS50089"/>
    </source>
</evidence>
<keyword evidence="7" id="KW-0805">Transcription regulation</keyword>
<evidence type="ECO:0000259" key="15">
    <source>
        <dbReference type="PROSITE" id="PS50102"/>
    </source>
</evidence>
<evidence type="ECO:0000256" key="6">
    <source>
        <dbReference type="ARBA" id="ARBA00022884"/>
    </source>
</evidence>
<dbReference type="STRING" id="1684307.A0A316U8T8"/>
<dbReference type="GeneID" id="37015272"/>
<dbReference type="GO" id="GO:0030015">
    <property type="term" value="C:CCR4-NOT core complex"/>
    <property type="evidence" value="ECO:0007669"/>
    <property type="project" value="UniProtKB-ARBA"/>
</dbReference>
<dbReference type="CDD" id="cd16618">
    <property type="entry name" value="mRING-HC-C4C4_CNOT4"/>
    <property type="match status" value="1"/>
</dbReference>
<feature type="domain" description="RRM" evidence="15">
    <location>
        <begin position="98"/>
        <end position="190"/>
    </location>
</feature>
<dbReference type="InterPro" id="IPR034261">
    <property type="entry name" value="CNOT4_RRM"/>
</dbReference>
<keyword evidence="4 11" id="KW-0863">Zinc-finger</keyword>
<evidence type="ECO:0000313" key="16">
    <source>
        <dbReference type="EMBL" id="PWN21670.1"/>
    </source>
</evidence>
<dbReference type="GO" id="GO:0005634">
    <property type="term" value="C:nucleus"/>
    <property type="evidence" value="ECO:0007669"/>
    <property type="project" value="UniProtKB-SubCell"/>
</dbReference>
<dbReference type="GO" id="GO:0010629">
    <property type="term" value="P:negative regulation of gene expression"/>
    <property type="evidence" value="ECO:0007669"/>
    <property type="project" value="UniProtKB-ARBA"/>
</dbReference>
<dbReference type="PROSITE" id="PS50089">
    <property type="entry name" value="ZF_RING_2"/>
    <property type="match status" value="1"/>
</dbReference>
<dbReference type="GO" id="GO:0006401">
    <property type="term" value="P:RNA catabolic process"/>
    <property type="evidence" value="ECO:0007669"/>
    <property type="project" value="UniProtKB-ARBA"/>
</dbReference>
<keyword evidence="8 13" id="KW-0175">Coiled coil</keyword>
<dbReference type="InterPro" id="IPR013083">
    <property type="entry name" value="Znf_RING/FYVE/PHD"/>
</dbReference>
<name>A0A316U8T8_9BASI</name>
<comment type="subcellular location">
    <subcellularLocation>
        <location evidence="1">Nucleus</location>
    </subcellularLocation>
</comment>
<proteinExistence type="predicted"/>
<dbReference type="EMBL" id="KZ819324">
    <property type="protein sequence ID" value="PWN21670.1"/>
    <property type="molecule type" value="Genomic_DNA"/>
</dbReference>
<dbReference type="SUPFAM" id="SSF57850">
    <property type="entry name" value="RING/U-box"/>
    <property type="match status" value="1"/>
</dbReference>
<keyword evidence="6 12" id="KW-0694">RNA-binding</keyword>
<dbReference type="FunFam" id="3.30.40.10:FF:000006">
    <property type="entry name" value="CCR4-NOT transcription complex subunit 4"/>
    <property type="match status" value="1"/>
</dbReference>
<dbReference type="RefSeq" id="XP_025348830.1">
    <property type="nucleotide sequence ID" value="XM_025493538.1"/>
</dbReference>
<evidence type="ECO:0000256" key="12">
    <source>
        <dbReference type="PROSITE-ProRule" id="PRU00176"/>
    </source>
</evidence>
<keyword evidence="9" id="KW-0804">Transcription</keyword>
<dbReference type="GO" id="GO:0051254">
    <property type="term" value="P:positive regulation of RNA metabolic process"/>
    <property type="evidence" value="ECO:0007669"/>
    <property type="project" value="UniProtKB-ARBA"/>
</dbReference>
<protein>
    <recommendedName>
        <fullName evidence="18">RING-type domain-containing protein</fullName>
    </recommendedName>
</protein>
<dbReference type="GO" id="GO:0003723">
    <property type="term" value="F:RNA binding"/>
    <property type="evidence" value="ECO:0007669"/>
    <property type="project" value="UniProtKB-UniRule"/>
</dbReference>